<dbReference type="Proteomes" id="UP000510721">
    <property type="component" value="Plasmid pEmeITTGR7c"/>
</dbReference>
<name>A0A859QHV2_9HYPH</name>
<dbReference type="Pfam" id="PF01266">
    <property type="entry name" value="DAO"/>
    <property type="match status" value="1"/>
</dbReference>
<dbReference type="PANTHER" id="PTHR13847:SF287">
    <property type="entry name" value="FAD-DEPENDENT OXIDOREDUCTASE DOMAIN-CONTAINING PROTEIN 1"/>
    <property type="match status" value="1"/>
</dbReference>
<dbReference type="PANTHER" id="PTHR13847">
    <property type="entry name" value="SARCOSINE DEHYDROGENASE-RELATED"/>
    <property type="match status" value="1"/>
</dbReference>
<accession>A0A859QHV2</accession>
<keyword evidence="3" id="KW-1185">Reference proteome</keyword>
<dbReference type="InterPro" id="IPR006076">
    <property type="entry name" value="FAD-dep_OxRdtase"/>
</dbReference>
<evidence type="ECO:0000313" key="3">
    <source>
        <dbReference type="Proteomes" id="UP000510721"/>
    </source>
</evidence>
<dbReference type="InterPro" id="IPR036188">
    <property type="entry name" value="FAD/NAD-bd_sf"/>
</dbReference>
<evidence type="ECO:0000256" key="1">
    <source>
        <dbReference type="ARBA" id="ARBA00023002"/>
    </source>
</evidence>
<dbReference type="SUPFAM" id="SSF51905">
    <property type="entry name" value="FAD/NAD(P)-binding domain"/>
    <property type="match status" value="1"/>
</dbReference>
<dbReference type="Gene3D" id="3.30.9.10">
    <property type="entry name" value="D-Amino Acid Oxidase, subunit A, domain 2"/>
    <property type="match status" value="1"/>
</dbReference>
<dbReference type="GO" id="GO:0016491">
    <property type="term" value="F:oxidoreductase activity"/>
    <property type="evidence" value="ECO:0007669"/>
    <property type="project" value="UniProtKB-KW"/>
</dbReference>
<dbReference type="RefSeq" id="WP_180943703.1">
    <property type="nucleotide sequence ID" value="NZ_CP041241.1"/>
</dbReference>
<organism evidence="2 3">
    <name type="scientific">Sinorhizobium mexicanum</name>
    <dbReference type="NCBI Taxonomy" id="375549"/>
    <lineage>
        <taxon>Bacteria</taxon>
        <taxon>Pseudomonadati</taxon>
        <taxon>Pseudomonadota</taxon>
        <taxon>Alphaproteobacteria</taxon>
        <taxon>Hyphomicrobiales</taxon>
        <taxon>Rhizobiaceae</taxon>
        <taxon>Sinorhizobium/Ensifer group</taxon>
        <taxon>Sinorhizobium</taxon>
    </lineage>
</organism>
<keyword evidence="1" id="KW-0560">Oxidoreductase</keyword>
<dbReference type="KEGG" id="emx:FKV68_28205"/>
<protein>
    <submittedName>
        <fullName evidence="2">FAD-binding oxidoreductase</fullName>
    </submittedName>
</protein>
<reference evidence="2 3" key="1">
    <citation type="submission" date="2019-06" db="EMBL/GenBank/DDBJ databases">
        <title>Complete genome sequence of Ensifer mexicanus ITTG R7 isolated from nodules of Acacia angustissima (Mill.) Kuntze.</title>
        <authorList>
            <person name="Rincon-Rosales R."/>
            <person name="Rogel M.A."/>
            <person name="Guerrero G."/>
            <person name="Rincon-Molina C.I."/>
            <person name="Lopez-Lopez A."/>
            <person name="Martinez-Romero E."/>
        </authorList>
    </citation>
    <scope>NUCLEOTIDE SEQUENCE [LARGE SCALE GENOMIC DNA]</scope>
    <source>
        <strain evidence="2 3">ITTG R7</strain>
        <plasmid evidence="3">pemeittgr7c</plasmid>
    </source>
</reference>
<evidence type="ECO:0000313" key="2">
    <source>
        <dbReference type="EMBL" id="QLL65242.1"/>
    </source>
</evidence>
<proteinExistence type="predicted"/>
<dbReference type="EMBL" id="CP041241">
    <property type="protein sequence ID" value="QLL65242.1"/>
    <property type="molecule type" value="Genomic_DNA"/>
</dbReference>
<keyword evidence="2" id="KW-0614">Plasmid</keyword>
<dbReference type="AlphaFoldDB" id="A0A859QHV2"/>
<dbReference type="Gene3D" id="3.50.50.60">
    <property type="entry name" value="FAD/NAD(P)-binding domain"/>
    <property type="match status" value="1"/>
</dbReference>
<dbReference type="GO" id="GO:0005737">
    <property type="term" value="C:cytoplasm"/>
    <property type="evidence" value="ECO:0007669"/>
    <property type="project" value="TreeGrafter"/>
</dbReference>
<gene>
    <name evidence="2" type="ORF">FKV68_28205</name>
</gene>
<geneLocation type="plasmid" evidence="3">
    <name>pemeittgr7c</name>
</geneLocation>
<sequence length="378" mass="40988">MRKYDVVIIGGGIAGLSLAYFLSQHRSVAVIEREDALGYHSTGRSAAEFVLRYNAPEVCALARIAKVFFDRPPQGFTDVPLLKQRGGVMIASADKIARFETVLAEEHTFTPEIARLTPQEAVSRVPILKPDYVAAAYYDPNFWDIEVENLLQGYVKGARRNGSEILERHEILSAEHDGAAWILTTTAGEFSARIVVNAAGAWADPVAALFGVEPIGIVPHRRTAITVDLPDGVDAATLPEINEIDEDFYMKPEGGRLLASPADATPCEPSDVQPEEIDIAWAAHYVEEATTISVRRIAKSWAGLRSFSADKLPVIGFASGRPDFFWVAGQGGYGILTSPALGVLAASRLADSPLPEAFKREALDPQSFSPARFDRPGA</sequence>